<dbReference type="InterPro" id="IPR033116">
    <property type="entry name" value="TRYPSIN_SER"/>
</dbReference>
<keyword evidence="3" id="KW-0732">Signal</keyword>
<dbReference type="STRING" id="7260.A0A0Q9X013"/>
<keyword evidence="7" id="KW-1015">Disulfide bond</keyword>
<evidence type="ECO:0000259" key="9">
    <source>
        <dbReference type="PROSITE" id="PS50240"/>
    </source>
</evidence>
<organism evidence="10 11">
    <name type="scientific">Drosophila willistoni</name>
    <name type="common">Fruit fly</name>
    <dbReference type="NCBI Taxonomy" id="7260"/>
    <lineage>
        <taxon>Eukaryota</taxon>
        <taxon>Metazoa</taxon>
        <taxon>Ecdysozoa</taxon>
        <taxon>Arthropoda</taxon>
        <taxon>Hexapoda</taxon>
        <taxon>Insecta</taxon>
        <taxon>Pterygota</taxon>
        <taxon>Neoptera</taxon>
        <taxon>Endopterygota</taxon>
        <taxon>Diptera</taxon>
        <taxon>Brachycera</taxon>
        <taxon>Muscomorpha</taxon>
        <taxon>Ephydroidea</taxon>
        <taxon>Drosophilidae</taxon>
        <taxon>Drosophila</taxon>
        <taxon>Sophophora</taxon>
    </lineage>
</organism>
<dbReference type="SMR" id="A0A0Q9X013"/>
<dbReference type="PANTHER" id="PTHR24276:SF98">
    <property type="entry name" value="FI18310P1-RELATED"/>
    <property type="match status" value="1"/>
</dbReference>
<dbReference type="InterPro" id="IPR001254">
    <property type="entry name" value="Trypsin_dom"/>
</dbReference>
<dbReference type="InParanoid" id="A0A0Q9X013"/>
<evidence type="ECO:0000256" key="6">
    <source>
        <dbReference type="ARBA" id="ARBA00023145"/>
    </source>
</evidence>
<keyword evidence="5 8" id="KW-0720">Serine protease</keyword>
<evidence type="ECO:0000256" key="3">
    <source>
        <dbReference type="ARBA" id="ARBA00022729"/>
    </source>
</evidence>
<gene>
    <name evidence="10" type="primary">Dwil\GK27376</name>
    <name evidence="10" type="ORF">Dwil_GK27376</name>
</gene>
<evidence type="ECO:0000256" key="7">
    <source>
        <dbReference type="ARBA" id="ARBA00023157"/>
    </source>
</evidence>
<dbReference type="CDD" id="cd00190">
    <property type="entry name" value="Tryp_SPc"/>
    <property type="match status" value="1"/>
</dbReference>
<feature type="domain" description="Peptidase S1" evidence="9">
    <location>
        <begin position="26"/>
        <end position="245"/>
    </location>
</feature>
<dbReference type="InterPro" id="IPR043504">
    <property type="entry name" value="Peptidase_S1_PA_chymotrypsin"/>
</dbReference>
<evidence type="ECO:0000256" key="4">
    <source>
        <dbReference type="ARBA" id="ARBA00022801"/>
    </source>
</evidence>
<reference evidence="10 11" key="1">
    <citation type="journal article" date="2007" name="Nature">
        <title>Evolution of genes and genomes on the Drosophila phylogeny.</title>
        <authorList>
            <consortium name="Drosophila 12 Genomes Consortium"/>
            <person name="Clark A.G."/>
            <person name="Eisen M.B."/>
            <person name="Smith D.R."/>
            <person name="Bergman C.M."/>
            <person name="Oliver B."/>
            <person name="Markow T.A."/>
            <person name="Kaufman T.C."/>
            <person name="Kellis M."/>
            <person name="Gelbart W."/>
            <person name="Iyer V.N."/>
            <person name="Pollard D.A."/>
            <person name="Sackton T.B."/>
            <person name="Larracuente A.M."/>
            <person name="Singh N.D."/>
            <person name="Abad J.P."/>
            <person name="Abt D.N."/>
            <person name="Adryan B."/>
            <person name="Aguade M."/>
            <person name="Akashi H."/>
            <person name="Anderson W.W."/>
            <person name="Aquadro C.F."/>
            <person name="Ardell D.H."/>
            <person name="Arguello R."/>
            <person name="Artieri C.G."/>
            <person name="Barbash D.A."/>
            <person name="Barker D."/>
            <person name="Barsanti P."/>
            <person name="Batterham P."/>
            <person name="Batzoglou S."/>
            <person name="Begun D."/>
            <person name="Bhutkar A."/>
            <person name="Blanco E."/>
            <person name="Bosak S.A."/>
            <person name="Bradley R.K."/>
            <person name="Brand A.D."/>
            <person name="Brent M.R."/>
            <person name="Brooks A.N."/>
            <person name="Brown R.H."/>
            <person name="Butlin R.K."/>
            <person name="Caggese C."/>
            <person name="Calvi B.R."/>
            <person name="Bernardo de Carvalho A."/>
            <person name="Caspi A."/>
            <person name="Castrezana S."/>
            <person name="Celniker S.E."/>
            <person name="Chang J.L."/>
            <person name="Chapple C."/>
            <person name="Chatterji S."/>
            <person name="Chinwalla A."/>
            <person name="Civetta A."/>
            <person name="Clifton S.W."/>
            <person name="Comeron J.M."/>
            <person name="Costello J.C."/>
            <person name="Coyne J.A."/>
            <person name="Daub J."/>
            <person name="David R.G."/>
            <person name="Delcher A.L."/>
            <person name="Delehaunty K."/>
            <person name="Do C.B."/>
            <person name="Ebling H."/>
            <person name="Edwards K."/>
            <person name="Eickbush T."/>
            <person name="Evans J.D."/>
            <person name="Filipski A."/>
            <person name="Findeiss S."/>
            <person name="Freyhult E."/>
            <person name="Fulton L."/>
            <person name="Fulton R."/>
            <person name="Garcia A.C."/>
            <person name="Gardiner A."/>
            <person name="Garfield D.A."/>
            <person name="Garvin B.E."/>
            <person name="Gibson G."/>
            <person name="Gilbert D."/>
            <person name="Gnerre S."/>
            <person name="Godfrey J."/>
            <person name="Good R."/>
            <person name="Gotea V."/>
            <person name="Gravely B."/>
            <person name="Greenberg A.J."/>
            <person name="Griffiths-Jones S."/>
            <person name="Gross S."/>
            <person name="Guigo R."/>
            <person name="Gustafson E.A."/>
            <person name="Haerty W."/>
            <person name="Hahn M.W."/>
            <person name="Halligan D.L."/>
            <person name="Halpern A.L."/>
            <person name="Halter G.M."/>
            <person name="Han M.V."/>
            <person name="Heger A."/>
            <person name="Hillier L."/>
            <person name="Hinrichs A.S."/>
            <person name="Holmes I."/>
            <person name="Hoskins R.A."/>
            <person name="Hubisz M.J."/>
            <person name="Hultmark D."/>
            <person name="Huntley M.A."/>
            <person name="Jaffe D.B."/>
            <person name="Jagadeeshan S."/>
            <person name="Jeck W.R."/>
            <person name="Johnson J."/>
            <person name="Jones C.D."/>
            <person name="Jordan W.C."/>
            <person name="Karpen G.H."/>
            <person name="Kataoka E."/>
            <person name="Keightley P.D."/>
            <person name="Kheradpour P."/>
            <person name="Kirkness E.F."/>
            <person name="Koerich L.B."/>
            <person name="Kristiansen K."/>
            <person name="Kudrna D."/>
            <person name="Kulathinal R.J."/>
            <person name="Kumar S."/>
            <person name="Kwok R."/>
            <person name="Lander E."/>
            <person name="Langley C.H."/>
            <person name="Lapoint R."/>
            <person name="Lazzaro B.P."/>
            <person name="Lee S.J."/>
            <person name="Levesque L."/>
            <person name="Li R."/>
            <person name="Lin C.F."/>
            <person name="Lin M.F."/>
            <person name="Lindblad-Toh K."/>
            <person name="Llopart A."/>
            <person name="Long M."/>
            <person name="Low L."/>
            <person name="Lozovsky E."/>
            <person name="Lu J."/>
            <person name="Luo M."/>
            <person name="Machado C.A."/>
            <person name="Makalowski W."/>
            <person name="Marzo M."/>
            <person name="Matsuda M."/>
            <person name="Matzkin L."/>
            <person name="McAllister B."/>
            <person name="McBride C.S."/>
            <person name="McKernan B."/>
            <person name="McKernan K."/>
            <person name="Mendez-Lago M."/>
            <person name="Minx P."/>
            <person name="Mollenhauer M.U."/>
            <person name="Montooth K."/>
            <person name="Mount S.M."/>
            <person name="Mu X."/>
            <person name="Myers E."/>
            <person name="Negre B."/>
            <person name="Newfeld S."/>
            <person name="Nielsen R."/>
            <person name="Noor M.A."/>
            <person name="O'Grady P."/>
            <person name="Pachter L."/>
            <person name="Papaceit M."/>
            <person name="Parisi M.J."/>
            <person name="Parisi M."/>
            <person name="Parts L."/>
            <person name="Pedersen J.S."/>
            <person name="Pesole G."/>
            <person name="Phillippy A.M."/>
            <person name="Ponting C.P."/>
            <person name="Pop M."/>
            <person name="Porcelli D."/>
            <person name="Powell J.R."/>
            <person name="Prohaska S."/>
            <person name="Pruitt K."/>
            <person name="Puig M."/>
            <person name="Quesneville H."/>
            <person name="Ram K.R."/>
            <person name="Rand D."/>
            <person name="Rasmussen M.D."/>
            <person name="Reed L.K."/>
            <person name="Reenan R."/>
            <person name="Reily A."/>
            <person name="Remington K.A."/>
            <person name="Rieger T.T."/>
            <person name="Ritchie M.G."/>
            <person name="Robin C."/>
            <person name="Rogers Y.H."/>
            <person name="Rohde C."/>
            <person name="Rozas J."/>
            <person name="Rubenfield M.J."/>
            <person name="Ruiz A."/>
            <person name="Russo S."/>
            <person name="Salzberg S.L."/>
            <person name="Sanchez-Gracia A."/>
            <person name="Saranga D.J."/>
            <person name="Sato H."/>
            <person name="Schaeffer S.W."/>
            <person name="Schatz M.C."/>
            <person name="Schlenke T."/>
            <person name="Schwartz R."/>
            <person name="Segarra C."/>
            <person name="Singh R.S."/>
            <person name="Sirot L."/>
            <person name="Sirota M."/>
            <person name="Sisneros N.B."/>
            <person name="Smith C.D."/>
            <person name="Smith T.F."/>
            <person name="Spieth J."/>
            <person name="Stage D.E."/>
            <person name="Stark A."/>
            <person name="Stephan W."/>
            <person name="Strausberg R.L."/>
            <person name="Strempel S."/>
            <person name="Sturgill D."/>
            <person name="Sutton G."/>
            <person name="Sutton G.G."/>
            <person name="Tao W."/>
            <person name="Teichmann S."/>
            <person name="Tobari Y.N."/>
            <person name="Tomimura Y."/>
            <person name="Tsolas J.M."/>
            <person name="Valente V.L."/>
            <person name="Venter E."/>
            <person name="Venter J.C."/>
            <person name="Vicario S."/>
            <person name="Vieira F.G."/>
            <person name="Vilella A.J."/>
            <person name="Villasante A."/>
            <person name="Walenz B."/>
            <person name="Wang J."/>
            <person name="Wasserman M."/>
            <person name="Watts T."/>
            <person name="Wilson D."/>
            <person name="Wilson R.K."/>
            <person name="Wing R.A."/>
            <person name="Wolfner M.F."/>
            <person name="Wong A."/>
            <person name="Wong G.K."/>
            <person name="Wu C.I."/>
            <person name="Wu G."/>
            <person name="Yamamoto D."/>
            <person name="Yang H.P."/>
            <person name="Yang S.P."/>
            <person name="Yorke J.A."/>
            <person name="Yoshida K."/>
            <person name="Zdobnov E."/>
            <person name="Zhang P."/>
            <person name="Zhang Y."/>
            <person name="Zimin A.V."/>
            <person name="Baldwin J."/>
            <person name="Abdouelleil A."/>
            <person name="Abdulkadir J."/>
            <person name="Abebe A."/>
            <person name="Abera B."/>
            <person name="Abreu J."/>
            <person name="Acer S.C."/>
            <person name="Aftuck L."/>
            <person name="Alexander A."/>
            <person name="An P."/>
            <person name="Anderson E."/>
            <person name="Anderson S."/>
            <person name="Arachi H."/>
            <person name="Azer M."/>
            <person name="Bachantsang P."/>
            <person name="Barry A."/>
            <person name="Bayul T."/>
            <person name="Berlin A."/>
            <person name="Bessette D."/>
            <person name="Bloom T."/>
            <person name="Blye J."/>
            <person name="Boguslavskiy L."/>
            <person name="Bonnet C."/>
            <person name="Boukhgalter B."/>
            <person name="Bourzgui I."/>
            <person name="Brown A."/>
            <person name="Cahill P."/>
            <person name="Channer S."/>
            <person name="Cheshatsang Y."/>
            <person name="Chuda L."/>
            <person name="Citroen M."/>
            <person name="Collymore A."/>
            <person name="Cooke P."/>
            <person name="Costello M."/>
            <person name="D'Aco K."/>
            <person name="Daza R."/>
            <person name="De Haan G."/>
            <person name="DeGray S."/>
            <person name="DeMaso C."/>
            <person name="Dhargay N."/>
            <person name="Dooley K."/>
            <person name="Dooley E."/>
            <person name="Doricent M."/>
            <person name="Dorje P."/>
            <person name="Dorjee K."/>
            <person name="Dupes A."/>
            <person name="Elong R."/>
            <person name="Falk J."/>
            <person name="Farina A."/>
            <person name="Faro S."/>
            <person name="Ferguson D."/>
            <person name="Fisher S."/>
            <person name="Foley C.D."/>
            <person name="Franke A."/>
            <person name="Friedrich D."/>
            <person name="Gadbois L."/>
            <person name="Gearin G."/>
            <person name="Gearin C.R."/>
            <person name="Giannoukos G."/>
            <person name="Goode T."/>
            <person name="Graham J."/>
            <person name="Grandbois E."/>
            <person name="Grewal S."/>
            <person name="Gyaltsen K."/>
            <person name="Hafez N."/>
            <person name="Hagos B."/>
            <person name="Hall J."/>
            <person name="Henson C."/>
            <person name="Hollinger A."/>
            <person name="Honan T."/>
            <person name="Huard M.D."/>
            <person name="Hughes L."/>
            <person name="Hurhula B."/>
            <person name="Husby M.E."/>
            <person name="Kamat A."/>
            <person name="Kanga B."/>
            <person name="Kashin S."/>
            <person name="Khazanovich D."/>
            <person name="Kisner P."/>
            <person name="Lance K."/>
            <person name="Lara M."/>
            <person name="Lee W."/>
            <person name="Lennon N."/>
            <person name="Letendre F."/>
            <person name="LeVine R."/>
            <person name="Lipovsky A."/>
            <person name="Liu X."/>
            <person name="Liu J."/>
            <person name="Liu S."/>
            <person name="Lokyitsang T."/>
            <person name="Lokyitsang Y."/>
            <person name="Lubonja R."/>
            <person name="Lui A."/>
            <person name="MacDonald P."/>
            <person name="Magnisalis V."/>
            <person name="Maru K."/>
            <person name="Matthews C."/>
            <person name="McCusker W."/>
            <person name="McDonough S."/>
            <person name="Mehta T."/>
            <person name="Meldrim J."/>
            <person name="Meneus L."/>
            <person name="Mihai O."/>
            <person name="Mihalev A."/>
            <person name="Mihova T."/>
            <person name="Mittelman R."/>
            <person name="Mlenga V."/>
            <person name="Montmayeur A."/>
            <person name="Mulrain L."/>
            <person name="Navidi A."/>
            <person name="Naylor J."/>
            <person name="Negash T."/>
            <person name="Nguyen T."/>
            <person name="Nguyen N."/>
            <person name="Nicol R."/>
            <person name="Norbu C."/>
            <person name="Norbu N."/>
            <person name="Novod N."/>
            <person name="O'Neill B."/>
            <person name="Osman S."/>
            <person name="Markiewicz E."/>
            <person name="Oyono O.L."/>
            <person name="Patti C."/>
            <person name="Phunkhang P."/>
            <person name="Pierre F."/>
            <person name="Priest M."/>
            <person name="Raghuraman S."/>
            <person name="Rege F."/>
            <person name="Reyes R."/>
            <person name="Rise C."/>
            <person name="Rogov P."/>
            <person name="Ross K."/>
            <person name="Ryan E."/>
            <person name="Settipalli S."/>
            <person name="Shea T."/>
            <person name="Sherpa N."/>
            <person name="Shi L."/>
            <person name="Shih D."/>
            <person name="Sparrow T."/>
            <person name="Spaulding J."/>
            <person name="Stalker J."/>
            <person name="Stange-Thomann N."/>
            <person name="Stavropoulos S."/>
            <person name="Stone C."/>
            <person name="Strader C."/>
            <person name="Tesfaye S."/>
            <person name="Thomson T."/>
            <person name="Thoulutsang Y."/>
            <person name="Thoulutsang D."/>
            <person name="Topham K."/>
            <person name="Topping I."/>
            <person name="Tsamla T."/>
            <person name="Vassiliev H."/>
            <person name="Vo A."/>
            <person name="Wangchuk T."/>
            <person name="Wangdi T."/>
            <person name="Weiand M."/>
            <person name="Wilkinson J."/>
            <person name="Wilson A."/>
            <person name="Yadav S."/>
            <person name="Young G."/>
            <person name="Yu Q."/>
            <person name="Zembek L."/>
            <person name="Zhong D."/>
            <person name="Zimmer A."/>
            <person name="Zwirko Z."/>
            <person name="Jaffe D.B."/>
            <person name="Alvarez P."/>
            <person name="Brockman W."/>
            <person name="Butler J."/>
            <person name="Chin C."/>
            <person name="Gnerre S."/>
            <person name="Grabherr M."/>
            <person name="Kleber M."/>
            <person name="Mauceli E."/>
            <person name="MacCallum I."/>
        </authorList>
    </citation>
    <scope>NUCLEOTIDE SEQUENCE [LARGE SCALE GENOMIC DNA]</scope>
    <source>
        <strain evidence="11">Tucson 14030-0811.24</strain>
    </source>
</reference>
<dbReference type="Proteomes" id="UP000007798">
    <property type="component" value="Unassembled WGS sequence"/>
</dbReference>
<evidence type="ECO:0000256" key="8">
    <source>
        <dbReference type="RuleBase" id="RU363034"/>
    </source>
</evidence>
<dbReference type="KEGG" id="dwi:26529378"/>
<dbReference type="Gene3D" id="2.40.10.10">
    <property type="entry name" value="Trypsin-like serine proteases"/>
    <property type="match status" value="1"/>
</dbReference>
<keyword evidence="11" id="KW-1185">Reference proteome</keyword>
<evidence type="ECO:0000313" key="11">
    <source>
        <dbReference type="Proteomes" id="UP000007798"/>
    </source>
</evidence>
<protein>
    <recommendedName>
        <fullName evidence="9">Peptidase S1 domain-containing protein</fullName>
    </recommendedName>
</protein>
<name>A0A0Q9X013_DROWI</name>
<keyword evidence="6" id="KW-0865">Zymogen</keyword>
<dbReference type="Pfam" id="PF00089">
    <property type="entry name" value="Trypsin"/>
    <property type="match status" value="1"/>
</dbReference>
<proteinExistence type="inferred from homology"/>
<evidence type="ECO:0000256" key="5">
    <source>
        <dbReference type="ARBA" id="ARBA00022825"/>
    </source>
</evidence>
<evidence type="ECO:0000313" key="10">
    <source>
        <dbReference type="EMBL" id="KRF97771.1"/>
    </source>
</evidence>
<keyword evidence="2 8" id="KW-0645">Protease</keyword>
<dbReference type="GO" id="GO:0006508">
    <property type="term" value="P:proteolysis"/>
    <property type="evidence" value="ECO:0007669"/>
    <property type="project" value="UniProtKB-KW"/>
</dbReference>
<dbReference type="InterPro" id="IPR018114">
    <property type="entry name" value="TRYPSIN_HIS"/>
</dbReference>
<dbReference type="PROSITE" id="PS00134">
    <property type="entry name" value="TRYPSIN_HIS"/>
    <property type="match status" value="1"/>
</dbReference>
<keyword evidence="4 8" id="KW-0378">Hydrolase</keyword>
<dbReference type="GO" id="GO:0004252">
    <property type="term" value="F:serine-type endopeptidase activity"/>
    <property type="evidence" value="ECO:0007669"/>
    <property type="project" value="InterPro"/>
</dbReference>
<dbReference type="PROSITE" id="PS50240">
    <property type="entry name" value="TRYPSIN_DOM"/>
    <property type="match status" value="1"/>
</dbReference>
<dbReference type="AlphaFoldDB" id="A0A0Q9X013"/>
<evidence type="ECO:0000256" key="1">
    <source>
        <dbReference type="ARBA" id="ARBA00007664"/>
    </source>
</evidence>
<dbReference type="PRINTS" id="PR00722">
    <property type="entry name" value="CHYMOTRYPSIN"/>
</dbReference>
<dbReference type="InterPro" id="IPR050430">
    <property type="entry name" value="Peptidase_S1"/>
</dbReference>
<dbReference type="PROSITE" id="PS00135">
    <property type="entry name" value="TRYPSIN_SER"/>
    <property type="match status" value="1"/>
</dbReference>
<comment type="similarity">
    <text evidence="1">Belongs to the peptidase S1 family.</text>
</comment>
<dbReference type="OrthoDB" id="5565075at2759"/>
<accession>A0A0Q9X013</accession>
<dbReference type="PANTHER" id="PTHR24276">
    <property type="entry name" value="POLYSERASE-RELATED"/>
    <property type="match status" value="1"/>
</dbReference>
<dbReference type="InterPro" id="IPR001314">
    <property type="entry name" value="Peptidase_S1A"/>
</dbReference>
<sequence length="250" mass="28062">MMAIHHYYIDRTQGWKRGQKRPHTRIINGYTAEEGDVPYIVRLTLGNASCGGTIIGDTWILTAAHCLSGKLYATIYYGSNEKESNIFHRVLFHNFIIHELYEPLPNLRFDIALVRTPRIEFSDTISQIALPAVSDRYDRMVDERAKVCGWGLISLTVIPEILECIDVRVITNEECFKPNNEAIITDSLMCTGTATCFGDSGGPLVTDSLPPKLIGIVKGHFELCNANSVFTRVTSFLEWIHGKTNIPISE</sequence>
<dbReference type="SUPFAM" id="SSF50494">
    <property type="entry name" value="Trypsin-like serine proteases"/>
    <property type="match status" value="1"/>
</dbReference>
<evidence type="ECO:0000256" key="2">
    <source>
        <dbReference type="ARBA" id="ARBA00022670"/>
    </source>
</evidence>
<dbReference type="InterPro" id="IPR009003">
    <property type="entry name" value="Peptidase_S1_PA"/>
</dbReference>
<dbReference type="EMBL" id="CH963847">
    <property type="protein sequence ID" value="KRF97771.1"/>
    <property type="molecule type" value="Genomic_DNA"/>
</dbReference>
<dbReference type="SMART" id="SM00020">
    <property type="entry name" value="Tryp_SPc"/>
    <property type="match status" value="1"/>
</dbReference>